<dbReference type="GeneID" id="93585741"/>
<dbReference type="VEuPathDB" id="FungiDB:DFL_003430"/>
<dbReference type="OrthoDB" id="62952at2759"/>
<evidence type="ECO:0008006" key="3">
    <source>
        <dbReference type="Google" id="ProtNLM"/>
    </source>
</evidence>
<dbReference type="InterPro" id="IPR038883">
    <property type="entry name" value="AN11006-like"/>
</dbReference>
<evidence type="ECO:0000313" key="2">
    <source>
        <dbReference type="Proteomes" id="UP000283090"/>
    </source>
</evidence>
<dbReference type="PANTHER" id="PTHR42085:SF2">
    <property type="entry name" value="F-BOX DOMAIN-CONTAINING PROTEIN"/>
    <property type="match status" value="1"/>
</dbReference>
<organism evidence="1 2">
    <name type="scientific">Arthrobotrys flagrans</name>
    <name type="common">Nematode-trapping fungus</name>
    <name type="synonym">Trichothecium flagrans</name>
    <dbReference type="NCBI Taxonomy" id="97331"/>
    <lineage>
        <taxon>Eukaryota</taxon>
        <taxon>Fungi</taxon>
        <taxon>Dikarya</taxon>
        <taxon>Ascomycota</taxon>
        <taxon>Pezizomycotina</taxon>
        <taxon>Orbiliomycetes</taxon>
        <taxon>Orbiliales</taxon>
        <taxon>Orbiliaceae</taxon>
        <taxon>Arthrobotrys</taxon>
    </lineage>
</organism>
<evidence type="ECO:0000313" key="1">
    <source>
        <dbReference type="EMBL" id="RVD85099.1"/>
    </source>
</evidence>
<sequence>MASSFPFLTLPLELRNEIYKYLLPTPAPLLPYALQLEILPPYCPISHNLSIFRVNKQIHSESSRIFYSNTIFSIRIVLSDWQTPVDRGSTTQFEVTYKDPWAEVCYSYDEAGKGWYIGFQSLEPGLTTCKFVHDEEVESIPSHRYRNLIRHIRVDILDTRISLEPRETHNISDAARARVRKILMPFTSRLTRLLADAGKGVEVEINLVSKPFKEERDNRNAATLLPTPTETTKRQNLYKELIETTWPYTTGPWRYKLNLAPQIEQQYPGLGKKVLRWCDENNEVTEEEKTGFGIMKTRYPYLWVMKRGRFVVMEEDMDPWMKSEAEAVCG</sequence>
<dbReference type="Proteomes" id="UP000283090">
    <property type="component" value="Unassembled WGS sequence"/>
</dbReference>
<gene>
    <name evidence="1" type="ORF">DFL_003430</name>
</gene>
<proteinExistence type="predicted"/>
<accession>A0A437A1T2</accession>
<name>A0A437A1T2_ARTFL</name>
<dbReference type="EMBL" id="SAEB01000006">
    <property type="protein sequence ID" value="RVD85099.1"/>
    <property type="molecule type" value="Genomic_DNA"/>
</dbReference>
<comment type="caution">
    <text evidence="1">The sequence shown here is derived from an EMBL/GenBank/DDBJ whole genome shotgun (WGS) entry which is preliminary data.</text>
</comment>
<protein>
    <recommendedName>
        <fullName evidence="3">F-box domain-containing protein</fullName>
    </recommendedName>
</protein>
<keyword evidence="2" id="KW-1185">Reference proteome</keyword>
<dbReference type="STRING" id="97331.A0A437A1T2"/>
<dbReference type="RefSeq" id="XP_067490643.1">
    <property type="nucleotide sequence ID" value="XM_067632368.1"/>
</dbReference>
<dbReference type="AlphaFoldDB" id="A0A437A1T2"/>
<dbReference type="PANTHER" id="PTHR42085">
    <property type="entry name" value="F-BOX DOMAIN-CONTAINING PROTEIN"/>
    <property type="match status" value="1"/>
</dbReference>
<reference evidence="1 2" key="1">
    <citation type="submission" date="2019-01" db="EMBL/GenBank/DDBJ databases">
        <title>Intercellular communication is required for trap formation in the nematode-trapping fungus Duddingtonia flagrans.</title>
        <authorList>
            <person name="Youssar L."/>
            <person name="Wernet V."/>
            <person name="Hensel N."/>
            <person name="Hildebrandt H.-G."/>
            <person name="Fischer R."/>
        </authorList>
    </citation>
    <scope>NUCLEOTIDE SEQUENCE [LARGE SCALE GENOMIC DNA]</scope>
    <source>
        <strain evidence="1 2">CBS H-5679</strain>
    </source>
</reference>